<dbReference type="EMBL" id="JAVREH010000008">
    <property type="protein sequence ID" value="MDT0261472.1"/>
    <property type="molecule type" value="Genomic_DNA"/>
</dbReference>
<evidence type="ECO:0000313" key="1">
    <source>
        <dbReference type="EMBL" id="MDT0261472.1"/>
    </source>
</evidence>
<organism evidence="1 2">
    <name type="scientific">Jatrophihabitans lederbergiae</name>
    <dbReference type="NCBI Taxonomy" id="3075547"/>
    <lineage>
        <taxon>Bacteria</taxon>
        <taxon>Bacillati</taxon>
        <taxon>Actinomycetota</taxon>
        <taxon>Actinomycetes</taxon>
        <taxon>Jatrophihabitantales</taxon>
        <taxon>Jatrophihabitantaceae</taxon>
        <taxon>Jatrophihabitans</taxon>
    </lineage>
</organism>
<accession>A0ABU2J940</accession>
<dbReference type="RefSeq" id="WP_311422628.1">
    <property type="nucleotide sequence ID" value="NZ_JAVREH010000008.1"/>
</dbReference>
<protein>
    <submittedName>
        <fullName evidence="1">Uncharacterized protein</fullName>
    </submittedName>
</protein>
<evidence type="ECO:0000313" key="2">
    <source>
        <dbReference type="Proteomes" id="UP001183176"/>
    </source>
</evidence>
<sequence>MDFVEGRVEDVVGDGDVVVVVEVEPLVEGLVELAAGVVVGVAVEPGRVGDEIE</sequence>
<keyword evidence="2" id="KW-1185">Reference proteome</keyword>
<name>A0ABU2J940_9ACTN</name>
<dbReference type="Proteomes" id="UP001183176">
    <property type="component" value="Unassembled WGS sequence"/>
</dbReference>
<reference evidence="2" key="1">
    <citation type="submission" date="2023-07" db="EMBL/GenBank/DDBJ databases">
        <title>30 novel species of actinomycetes from the DSMZ collection.</title>
        <authorList>
            <person name="Nouioui I."/>
        </authorList>
    </citation>
    <scope>NUCLEOTIDE SEQUENCE [LARGE SCALE GENOMIC DNA]</scope>
    <source>
        <strain evidence="2">DSM 44399</strain>
    </source>
</reference>
<proteinExistence type="predicted"/>
<comment type="caution">
    <text evidence="1">The sequence shown here is derived from an EMBL/GenBank/DDBJ whole genome shotgun (WGS) entry which is preliminary data.</text>
</comment>
<gene>
    <name evidence="1" type="ORF">RM423_08700</name>
</gene>